<gene>
    <name evidence="2" type="ORF">Ga0061063_0580</name>
</gene>
<evidence type="ECO:0000313" key="3">
    <source>
        <dbReference type="Proteomes" id="UP000243535"/>
    </source>
</evidence>
<proteinExistence type="predicted"/>
<organism evidence="2 3">
    <name type="scientific">Gulbenkiania indica</name>
    <dbReference type="NCBI Taxonomy" id="375574"/>
    <lineage>
        <taxon>Bacteria</taxon>
        <taxon>Pseudomonadati</taxon>
        <taxon>Pseudomonadota</taxon>
        <taxon>Betaproteobacteria</taxon>
        <taxon>Neisseriales</taxon>
        <taxon>Chromobacteriaceae</taxon>
        <taxon>Gulbenkiania</taxon>
    </lineage>
</organism>
<keyword evidence="3" id="KW-1185">Reference proteome</keyword>
<evidence type="ECO:0000313" key="2">
    <source>
        <dbReference type="EMBL" id="CUA81736.1"/>
    </source>
</evidence>
<name>A0A0K6GTA0_9NEIS</name>
<dbReference type="AlphaFoldDB" id="A0A0K6GTA0"/>
<evidence type="ECO:0000256" key="1">
    <source>
        <dbReference type="SAM" id="MobiDB-lite"/>
    </source>
</evidence>
<sequence>MPINFYDLQRLEDVKMRDGLRRTASPDRFGKASNAKNTSKRTHPLLGKLLDQVDTPKK</sequence>
<feature type="region of interest" description="Disordered" evidence="1">
    <location>
        <begin position="22"/>
        <end position="58"/>
    </location>
</feature>
<protein>
    <submittedName>
        <fullName evidence="2">Uncharacterized protein</fullName>
    </submittedName>
</protein>
<dbReference type="EMBL" id="CYHA01000001">
    <property type="protein sequence ID" value="CUA81736.1"/>
    <property type="molecule type" value="Genomic_DNA"/>
</dbReference>
<dbReference type="Proteomes" id="UP000243535">
    <property type="component" value="Unassembled WGS sequence"/>
</dbReference>
<reference evidence="3" key="1">
    <citation type="submission" date="2015-08" db="EMBL/GenBank/DDBJ databases">
        <authorList>
            <person name="Varghese N."/>
        </authorList>
    </citation>
    <scope>NUCLEOTIDE SEQUENCE [LARGE SCALE GENOMIC DNA]</scope>
    <source>
        <strain evidence="3">DSM 17901</strain>
    </source>
</reference>
<accession>A0A0K6GTA0</accession>
<dbReference type="RefSeq" id="WP_156340743.1">
    <property type="nucleotide sequence ID" value="NZ_CYHA01000001.1"/>
</dbReference>